<dbReference type="InterPro" id="IPR008927">
    <property type="entry name" value="6-PGluconate_DH-like_C_sf"/>
</dbReference>
<sequence>MSHPRVGVVGAGRVGAVLAARLQRAGHHIVGVSGRSDASHLRVQTLLADIPVLDRAEVVRRAEIVILAVPDDALADVVAELAPLAGPGRLFAHTSGRHGLAVLAPFVHAGARAIAMHPAMTFTGTEVDIDRGCVFGVTAEPADRDVAETLVADLGGSVMWVEEADRATYHASLAHGANHLTTIVTQAMDLLREIGADDPAAVLRPLLAAALDNTLAYGDAALTGPVARGDVDTVRAHVAHLHDPSVRRTYAALATATADRAESTGRIDTDTADAVRTAVIREKVR</sequence>
<reference evidence="3 4" key="1">
    <citation type="submission" date="2020-07" db="EMBL/GenBank/DDBJ databases">
        <title>Draft genome and description of Aeromicrobium phoceense strain Marseille-Q0843 isolated from healthy skin swab.</title>
        <authorList>
            <person name="Boxberger M."/>
            <person name="La Scola B."/>
        </authorList>
    </citation>
    <scope>NUCLEOTIDE SEQUENCE [LARGE SCALE GENOMIC DNA]</scope>
    <source>
        <strain evidence="3 4">Marseille-Q0843</strain>
    </source>
</reference>
<dbReference type="SUPFAM" id="SSF51735">
    <property type="entry name" value="NAD(P)-binding Rossmann-fold domains"/>
    <property type="match status" value="1"/>
</dbReference>
<evidence type="ECO:0000313" key="3">
    <source>
        <dbReference type="EMBL" id="MBA4607156.1"/>
    </source>
</evidence>
<dbReference type="PANTHER" id="PTHR40459">
    <property type="entry name" value="CONSERVED HYPOTHETICAL ALANINE AND LEUCINE RICH PROTEIN"/>
    <property type="match status" value="1"/>
</dbReference>
<dbReference type="InterPro" id="IPR037108">
    <property type="entry name" value="TM1727-like_C_sf"/>
</dbReference>
<dbReference type="SUPFAM" id="SSF48179">
    <property type="entry name" value="6-phosphogluconate dehydrogenase C-terminal domain-like"/>
    <property type="match status" value="1"/>
</dbReference>
<dbReference type="RefSeq" id="WP_181753023.1">
    <property type="nucleotide sequence ID" value="NZ_JACEOG010000001.1"/>
</dbReference>
<dbReference type="InterPro" id="IPR036291">
    <property type="entry name" value="NAD(P)-bd_dom_sf"/>
</dbReference>
<feature type="domain" description="Putative oxidoreductase/dehydrogenase Rossmann-like" evidence="1">
    <location>
        <begin position="5"/>
        <end position="118"/>
    </location>
</feature>
<dbReference type="AlphaFoldDB" id="A0A838XEP8"/>
<feature type="domain" description="DUF2520" evidence="2">
    <location>
        <begin position="133"/>
        <end position="256"/>
    </location>
</feature>
<organism evidence="3 4">
    <name type="scientific">Aeromicrobium phoceense</name>
    <dbReference type="NCBI Taxonomy" id="2754045"/>
    <lineage>
        <taxon>Bacteria</taxon>
        <taxon>Bacillati</taxon>
        <taxon>Actinomycetota</taxon>
        <taxon>Actinomycetes</taxon>
        <taxon>Propionibacteriales</taxon>
        <taxon>Nocardioidaceae</taxon>
        <taxon>Aeromicrobium</taxon>
    </lineage>
</organism>
<dbReference type="EMBL" id="JACEOG010000001">
    <property type="protein sequence ID" value="MBA4607156.1"/>
    <property type="molecule type" value="Genomic_DNA"/>
</dbReference>
<protein>
    <submittedName>
        <fullName evidence="3">DUF2520 domain-containing protein</fullName>
    </submittedName>
</protein>
<gene>
    <name evidence="3" type="ORF">H1W00_01535</name>
</gene>
<evidence type="ECO:0000259" key="1">
    <source>
        <dbReference type="Pfam" id="PF10727"/>
    </source>
</evidence>
<dbReference type="InterPro" id="IPR018931">
    <property type="entry name" value="DUF2520"/>
</dbReference>
<dbReference type="Pfam" id="PF10728">
    <property type="entry name" value="DUF2520"/>
    <property type="match status" value="1"/>
</dbReference>
<keyword evidence="4" id="KW-1185">Reference proteome</keyword>
<name>A0A838XEP8_9ACTN</name>
<dbReference type="Gene3D" id="3.40.50.720">
    <property type="entry name" value="NAD(P)-binding Rossmann-like Domain"/>
    <property type="match status" value="1"/>
</dbReference>
<evidence type="ECO:0000313" key="4">
    <source>
        <dbReference type="Proteomes" id="UP000550354"/>
    </source>
</evidence>
<comment type="caution">
    <text evidence="3">The sequence shown here is derived from an EMBL/GenBank/DDBJ whole genome shotgun (WGS) entry which is preliminary data.</text>
</comment>
<dbReference type="Proteomes" id="UP000550354">
    <property type="component" value="Unassembled WGS sequence"/>
</dbReference>
<dbReference type="InterPro" id="IPR019665">
    <property type="entry name" value="OxRdtase/DH_put_Rossmann_dom"/>
</dbReference>
<dbReference type="Pfam" id="PF10727">
    <property type="entry name" value="Rossmann-like"/>
    <property type="match status" value="1"/>
</dbReference>
<evidence type="ECO:0000259" key="2">
    <source>
        <dbReference type="Pfam" id="PF10728"/>
    </source>
</evidence>
<accession>A0A838XEP8</accession>
<proteinExistence type="predicted"/>
<dbReference type="Gene3D" id="1.10.1040.20">
    <property type="entry name" value="ProC-like, C-terminal domain"/>
    <property type="match status" value="1"/>
</dbReference>
<dbReference type="PANTHER" id="PTHR40459:SF1">
    <property type="entry name" value="CONSERVED HYPOTHETICAL ALANINE AND LEUCINE RICH PROTEIN"/>
    <property type="match status" value="1"/>
</dbReference>